<dbReference type="GO" id="GO:0022857">
    <property type="term" value="F:transmembrane transporter activity"/>
    <property type="evidence" value="ECO:0007669"/>
    <property type="project" value="InterPro"/>
</dbReference>
<evidence type="ECO:0000256" key="3">
    <source>
        <dbReference type="ARBA" id="ARBA00022692"/>
    </source>
</evidence>
<evidence type="ECO:0000313" key="10">
    <source>
        <dbReference type="Proteomes" id="UP001321749"/>
    </source>
</evidence>
<organism evidence="9 10">
    <name type="scientific">Cladorrhinum samala</name>
    <dbReference type="NCBI Taxonomy" id="585594"/>
    <lineage>
        <taxon>Eukaryota</taxon>
        <taxon>Fungi</taxon>
        <taxon>Dikarya</taxon>
        <taxon>Ascomycota</taxon>
        <taxon>Pezizomycotina</taxon>
        <taxon>Sordariomycetes</taxon>
        <taxon>Sordariomycetidae</taxon>
        <taxon>Sordariales</taxon>
        <taxon>Podosporaceae</taxon>
        <taxon>Cladorrhinum</taxon>
    </lineage>
</organism>
<dbReference type="InterPro" id="IPR011701">
    <property type="entry name" value="MFS"/>
</dbReference>
<evidence type="ECO:0000256" key="1">
    <source>
        <dbReference type="ARBA" id="ARBA00004141"/>
    </source>
</evidence>
<proteinExistence type="predicted"/>
<evidence type="ECO:0000256" key="5">
    <source>
        <dbReference type="ARBA" id="ARBA00023136"/>
    </source>
</evidence>
<dbReference type="PANTHER" id="PTHR23502:SF51">
    <property type="entry name" value="QUINIDINE RESISTANCE PROTEIN 1-RELATED"/>
    <property type="match status" value="1"/>
</dbReference>
<evidence type="ECO:0000256" key="4">
    <source>
        <dbReference type="ARBA" id="ARBA00022989"/>
    </source>
</evidence>
<dbReference type="Proteomes" id="UP001321749">
    <property type="component" value="Unassembled WGS sequence"/>
</dbReference>
<reference evidence="9" key="1">
    <citation type="journal article" date="2023" name="Mol. Phylogenet. Evol.">
        <title>Genome-scale phylogeny and comparative genomics of the fungal order Sordariales.</title>
        <authorList>
            <person name="Hensen N."/>
            <person name="Bonometti L."/>
            <person name="Westerberg I."/>
            <person name="Brannstrom I.O."/>
            <person name="Guillou S."/>
            <person name="Cros-Aarteil S."/>
            <person name="Calhoun S."/>
            <person name="Haridas S."/>
            <person name="Kuo A."/>
            <person name="Mondo S."/>
            <person name="Pangilinan J."/>
            <person name="Riley R."/>
            <person name="LaButti K."/>
            <person name="Andreopoulos B."/>
            <person name="Lipzen A."/>
            <person name="Chen C."/>
            <person name="Yan M."/>
            <person name="Daum C."/>
            <person name="Ng V."/>
            <person name="Clum A."/>
            <person name="Steindorff A."/>
            <person name="Ohm R.A."/>
            <person name="Martin F."/>
            <person name="Silar P."/>
            <person name="Natvig D.O."/>
            <person name="Lalanne C."/>
            <person name="Gautier V."/>
            <person name="Ament-Velasquez S.L."/>
            <person name="Kruys A."/>
            <person name="Hutchinson M.I."/>
            <person name="Powell A.J."/>
            <person name="Barry K."/>
            <person name="Miller A.N."/>
            <person name="Grigoriev I.V."/>
            <person name="Debuchy R."/>
            <person name="Gladieux P."/>
            <person name="Hiltunen Thoren M."/>
            <person name="Johannesson H."/>
        </authorList>
    </citation>
    <scope>NUCLEOTIDE SEQUENCE</scope>
    <source>
        <strain evidence="9">PSN324</strain>
    </source>
</reference>
<feature type="transmembrane region" description="Helical" evidence="7">
    <location>
        <begin position="492"/>
        <end position="513"/>
    </location>
</feature>
<dbReference type="SUPFAM" id="SSF103473">
    <property type="entry name" value="MFS general substrate transporter"/>
    <property type="match status" value="1"/>
</dbReference>
<feature type="transmembrane region" description="Helical" evidence="7">
    <location>
        <begin position="432"/>
        <end position="452"/>
    </location>
</feature>
<accession>A0AAV9HJA7</accession>
<dbReference type="EMBL" id="MU865007">
    <property type="protein sequence ID" value="KAK4460647.1"/>
    <property type="molecule type" value="Genomic_DNA"/>
</dbReference>
<feature type="transmembrane region" description="Helical" evidence="7">
    <location>
        <begin position="204"/>
        <end position="224"/>
    </location>
</feature>
<feature type="transmembrane region" description="Helical" evidence="7">
    <location>
        <begin position="464"/>
        <end position="486"/>
    </location>
</feature>
<keyword evidence="3 7" id="KW-0812">Transmembrane</keyword>
<dbReference type="PANTHER" id="PTHR23502">
    <property type="entry name" value="MAJOR FACILITATOR SUPERFAMILY"/>
    <property type="match status" value="1"/>
</dbReference>
<dbReference type="InterPro" id="IPR020846">
    <property type="entry name" value="MFS_dom"/>
</dbReference>
<keyword evidence="10" id="KW-1185">Reference proteome</keyword>
<feature type="transmembrane region" description="Helical" evidence="7">
    <location>
        <begin position="347"/>
        <end position="367"/>
    </location>
</feature>
<name>A0AAV9HJA7_9PEZI</name>
<keyword evidence="5 7" id="KW-0472">Membrane</keyword>
<protein>
    <submittedName>
        <fullName evidence="9">Major facilitator superfamily domain-containing protein</fullName>
    </submittedName>
</protein>
<dbReference type="Gene3D" id="1.20.1250.20">
    <property type="entry name" value="MFS general substrate transporter like domains"/>
    <property type="match status" value="1"/>
</dbReference>
<feature type="region of interest" description="Disordered" evidence="6">
    <location>
        <begin position="1"/>
        <end position="35"/>
    </location>
</feature>
<dbReference type="PROSITE" id="PS50850">
    <property type="entry name" value="MFS"/>
    <property type="match status" value="1"/>
</dbReference>
<dbReference type="FunFam" id="1.20.1720.10:FF:000009">
    <property type="entry name" value="MFS multidrug transporter"/>
    <property type="match status" value="1"/>
</dbReference>
<dbReference type="Pfam" id="PF07690">
    <property type="entry name" value="MFS_1"/>
    <property type="match status" value="1"/>
</dbReference>
<evidence type="ECO:0000256" key="6">
    <source>
        <dbReference type="SAM" id="MobiDB-lite"/>
    </source>
</evidence>
<gene>
    <name evidence="9" type="ORF">QBC42DRAFT_180374</name>
</gene>
<reference evidence="9" key="2">
    <citation type="submission" date="2023-06" db="EMBL/GenBank/DDBJ databases">
        <authorList>
            <consortium name="Lawrence Berkeley National Laboratory"/>
            <person name="Mondo S.J."/>
            <person name="Hensen N."/>
            <person name="Bonometti L."/>
            <person name="Westerberg I."/>
            <person name="Brannstrom I.O."/>
            <person name="Guillou S."/>
            <person name="Cros-Aarteil S."/>
            <person name="Calhoun S."/>
            <person name="Haridas S."/>
            <person name="Kuo A."/>
            <person name="Pangilinan J."/>
            <person name="Riley R."/>
            <person name="Labutti K."/>
            <person name="Andreopoulos B."/>
            <person name="Lipzen A."/>
            <person name="Chen C."/>
            <person name="Yanf M."/>
            <person name="Daum C."/>
            <person name="Ng V."/>
            <person name="Clum A."/>
            <person name="Steindorff A."/>
            <person name="Ohm R."/>
            <person name="Martin F."/>
            <person name="Silar P."/>
            <person name="Natvig D."/>
            <person name="Lalanne C."/>
            <person name="Gautier V."/>
            <person name="Ament-Velasquez S.L."/>
            <person name="Kruys A."/>
            <person name="Hutchinson M.I."/>
            <person name="Powell A.J."/>
            <person name="Barry K."/>
            <person name="Miller A.N."/>
            <person name="Grigoriev I.V."/>
            <person name="Debuchy R."/>
            <person name="Gladieux P."/>
            <person name="Thoren M.H."/>
            <person name="Johannesson H."/>
        </authorList>
    </citation>
    <scope>NUCLEOTIDE SEQUENCE</scope>
    <source>
        <strain evidence="9">PSN324</strain>
    </source>
</reference>
<feature type="transmembrane region" description="Helical" evidence="7">
    <location>
        <begin position="309"/>
        <end position="327"/>
    </location>
</feature>
<dbReference type="GO" id="GO:0005886">
    <property type="term" value="C:plasma membrane"/>
    <property type="evidence" value="ECO:0007669"/>
    <property type="project" value="TreeGrafter"/>
</dbReference>
<sequence length="559" mass="60541">MGSTHRIISEPASERSSEPAPEALPVSTPRNDAESPAPYTVYSGWQKVLLVAAAAIGGFYNPLTAQVYLPALNVLADEFNVTPSKINLTVTTYMIFQGVTPTLFSGFTDALGRRPAYIICFLIYIPANIGLALADRYRQLLIVRCLQSAGSATIMVLSQAVVADTITSAERGSYVALTGLPIILGPSIGPVIGGAMAMRLGWRSIFWMLTICAGINFALLLIFLPETCRKVVGDGSVRPPAMYRTLWQAVRYRRRRHHGPFGSQNFQSLEKPAYDTGTVGTAAGRSRSKRKSAALNLFSSFMLLRDVELCLLLLIGGVVFSGVYAIGTAVPHHFKQMYDFNPLEIGLMYLPMAAGAILATAVIGPGMNYNYRRHARKLGIAVDRKRKMDLADFPIEKVRLQITLPLLLLSVAVVLCWGWITANRADVEEVCALVFAIGFALVGVNNTVNSLIVDIYPERSGAALAAYNLAKCSMGALATAVINPMINAVGFAYAFTVFGGLYLLLVPVTVLVMKKGMGWREARRTRAGGEQHETHGDLEVQVVSRNDPSAGVVPPSLPR</sequence>
<evidence type="ECO:0000313" key="9">
    <source>
        <dbReference type="EMBL" id="KAK4460647.1"/>
    </source>
</evidence>
<keyword evidence="4 7" id="KW-1133">Transmembrane helix</keyword>
<feature type="transmembrane region" description="Helical" evidence="7">
    <location>
        <begin position="402"/>
        <end position="420"/>
    </location>
</feature>
<keyword evidence="2" id="KW-0813">Transport</keyword>
<evidence type="ECO:0000259" key="8">
    <source>
        <dbReference type="PROSITE" id="PS50850"/>
    </source>
</evidence>
<feature type="transmembrane region" description="Helical" evidence="7">
    <location>
        <begin position="116"/>
        <end position="134"/>
    </location>
</feature>
<dbReference type="InterPro" id="IPR036259">
    <property type="entry name" value="MFS_trans_sf"/>
</dbReference>
<dbReference type="AlphaFoldDB" id="A0AAV9HJA7"/>
<feature type="domain" description="Major facilitator superfamily (MFS) profile" evidence="8">
    <location>
        <begin position="50"/>
        <end position="517"/>
    </location>
</feature>
<comment type="subcellular location">
    <subcellularLocation>
        <location evidence="1">Membrane</location>
        <topology evidence="1">Multi-pass membrane protein</topology>
    </subcellularLocation>
</comment>
<evidence type="ECO:0000256" key="2">
    <source>
        <dbReference type="ARBA" id="ARBA00022448"/>
    </source>
</evidence>
<dbReference type="Gene3D" id="1.20.1720.10">
    <property type="entry name" value="Multidrug resistance protein D"/>
    <property type="match status" value="1"/>
</dbReference>
<feature type="transmembrane region" description="Helical" evidence="7">
    <location>
        <begin position="174"/>
        <end position="198"/>
    </location>
</feature>
<comment type="caution">
    <text evidence="9">The sequence shown here is derived from an EMBL/GenBank/DDBJ whole genome shotgun (WGS) entry which is preliminary data.</text>
</comment>
<evidence type="ECO:0000256" key="7">
    <source>
        <dbReference type="SAM" id="Phobius"/>
    </source>
</evidence>